<protein>
    <recommendedName>
        <fullName evidence="2">Autophagy-related protein 11 C-terminal domain-containing protein</fullName>
    </recommendedName>
</protein>
<accession>A0A9W7FC72</accession>
<dbReference type="AlphaFoldDB" id="A0A9W7FC72"/>
<keyword evidence="4" id="KW-1185">Reference proteome</keyword>
<proteinExistence type="predicted"/>
<evidence type="ECO:0000256" key="1">
    <source>
        <dbReference type="SAM" id="MobiDB-lite"/>
    </source>
</evidence>
<name>A0A9W7FC72_9STRA</name>
<evidence type="ECO:0000259" key="2">
    <source>
        <dbReference type="Pfam" id="PF10377"/>
    </source>
</evidence>
<dbReference type="Pfam" id="PF10377">
    <property type="entry name" value="ATG11"/>
    <property type="match status" value="1"/>
</dbReference>
<organism evidence="3 4">
    <name type="scientific">Triparma laevis f. longispina</name>
    <dbReference type="NCBI Taxonomy" id="1714387"/>
    <lineage>
        <taxon>Eukaryota</taxon>
        <taxon>Sar</taxon>
        <taxon>Stramenopiles</taxon>
        <taxon>Ochrophyta</taxon>
        <taxon>Bolidophyceae</taxon>
        <taxon>Parmales</taxon>
        <taxon>Triparmaceae</taxon>
        <taxon>Triparma</taxon>
    </lineage>
</organism>
<evidence type="ECO:0000313" key="4">
    <source>
        <dbReference type="Proteomes" id="UP001165122"/>
    </source>
</evidence>
<evidence type="ECO:0000313" key="3">
    <source>
        <dbReference type="EMBL" id="GMI09479.1"/>
    </source>
</evidence>
<comment type="caution">
    <text evidence="3">The sequence shown here is derived from an EMBL/GenBank/DDBJ whole genome shotgun (WGS) entry which is preliminary data.</text>
</comment>
<dbReference type="Proteomes" id="UP001165122">
    <property type="component" value="Unassembled WGS sequence"/>
</dbReference>
<gene>
    <name evidence="3" type="ORF">TrLO_g1273</name>
</gene>
<reference evidence="4" key="1">
    <citation type="journal article" date="2023" name="Commun. Biol.">
        <title>Genome analysis of Parmales, the sister group of diatoms, reveals the evolutionary specialization of diatoms from phago-mixotrophs to photoautotrophs.</title>
        <authorList>
            <person name="Ban H."/>
            <person name="Sato S."/>
            <person name="Yoshikawa S."/>
            <person name="Yamada K."/>
            <person name="Nakamura Y."/>
            <person name="Ichinomiya M."/>
            <person name="Sato N."/>
            <person name="Blanc-Mathieu R."/>
            <person name="Endo H."/>
            <person name="Kuwata A."/>
            <person name="Ogata H."/>
        </authorList>
    </citation>
    <scope>NUCLEOTIDE SEQUENCE [LARGE SCALE GENOMIC DNA]</scope>
    <source>
        <strain evidence="4">NIES 3700</strain>
    </source>
</reference>
<feature type="region of interest" description="Disordered" evidence="1">
    <location>
        <begin position="16"/>
        <end position="55"/>
    </location>
</feature>
<dbReference type="EMBL" id="BRXW01000138">
    <property type="protein sequence ID" value="GMI09479.1"/>
    <property type="molecule type" value="Genomic_DNA"/>
</dbReference>
<feature type="compositionally biased region" description="Low complexity" evidence="1">
    <location>
        <begin position="36"/>
        <end position="46"/>
    </location>
</feature>
<sequence>MLPLQFWKLKVNDSKIDKTPVPANSENDETRDDMKVSISNPSSPSTSPLPTPVSPNANALSVLTDTDSRLKISISDFEISDHVLFLPLPGKSKKYVAFTTDKTRLELNTDGLTIEGSYFIGRIVMIEGEGDIRECWCEAVTT</sequence>
<feature type="domain" description="Autophagy-related protein 11 C-terminal" evidence="2">
    <location>
        <begin position="66"/>
        <end position="127"/>
    </location>
</feature>
<dbReference type="InterPro" id="IPR019460">
    <property type="entry name" value="Atg11_C"/>
</dbReference>